<dbReference type="Gramene" id="rna-AYBTSS11_LOCUS13543">
    <property type="protein sequence ID" value="CAJ1949082.1"/>
    <property type="gene ID" value="gene-AYBTSS11_LOCUS13543"/>
</dbReference>
<name>A0AA86SQA3_9FABA</name>
<protein>
    <submittedName>
        <fullName evidence="1">Uncharacterized protein</fullName>
    </submittedName>
</protein>
<accession>A0AA86SQA3</accession>
<dbReference type="EMBL" id="OY731401">
    <property type="protein sequence ID" value="CAJ1949082.1"/>
    <property type="molecule type" value="Genomic_DNA"/>
</dbReference>
<gene>
    <name evidence="1" type="ORF">AYBTSS11_LOCUS13543</name>
</gene>
<organism evidence="1 2">
    <name type="scientific">Sphenostylis stenocarpa</name>
    <dbReference type="NCBI Taxonomy" id="92480"/>
    <lineage>
        <taxon>Eukaryota</taxon>
        <taxon>Viridiplantae</taxon>
        <taxon>Streptophyta</taxon>
        <taxon>Embryophyta</taxon>
        <taxon>Tracheophyta</taxon>
        <taxon>Spermatophyta</taxon>
        <taxon>Magnoliopsida</taxon>
        <taxon>eudicotyledons</taxon>
        <taxon>Gunneridae</taxon>
        <taxon>Pentapetalae</taxon>
        <taxon>rosids</taxon>
        <taxon>fabids</taxon>
        <taxon>Fabales</taxon>
        <taxon>Fabaceae</taxon>
        <taxon>Papilionoideae</taxon>
        <taxon>50 kb inversion clade</taxon>
        <taxon>NPAAA clade</taxon>
        <taxon>indigoferoid/millettioid clade</taxon>
        <taxon>Phaseoleae</taxon>
        <taxon>Sphenostylis</taxon>
    </lineage>
</organism>
<reference evidence="1" key="1">
    <citation type="submission" date="2023-10" db="EMBL/GenBank/DDBJ databases">
        <authorList>
            <person name="Domelevo Entfellner J.-B."/>
        </authorList>
    </citation>
    <scope>NUCLEOTIDE SEQUENCE</scope>
</reference>
<dbReference type="Proteomes" id="UP001189624">
    <property type="component" value="Chromosome 4"/>
</dbReference>
<dbReference type="AlphaFoldDB" id="A0AA86SQA3"/>
<sequence>MFKEDNLLRSKWWFFRLSLLGRRSIYEADGGKGAKSYPQRAINLRKIQRIFKAGLRKRKSEFPASGDCYYWKGYKQGHFYKHGEGVRLSPRVPSLFRWLDKAAIGRAEGTDEEVGEKSGIYRDIHVEVFRLREQPCEDKEENEEIEDDTYCDV</sequence>
<keyword evidence="2" id="KW-1185">Reference proteome</keyword>
<evidence type="ECO:0000313" key="2">
    <source>
        <dbReference type="Proteomes" id="UP001189624"/>
    </source>
</evidence>
<evidence type="ECO:0000313" key="1">
    <source>
        <dbReference type="EMBL" id="CAJ1949082.1"/>
    </source>
</evidence>
<proteinExistence type="predicted"/>